<reference evidence="2" key="1">
    <citation type="submission" date="2018-10" db="EMBL/GenBank/DDBJ databases">
        <title>Hidden diversity of soil giant viruses.</title>
        <authorList>
            <person name="Schulz F."/>
            <person name="Alteio L."/>
            <person name="Goudeau D."/>
            <person name="Ryan E.M."/>
            <person name="Malmstrom R.R."/>
            <person name="Blanchard J."/>
            <person name="Woyke T."/>
        </authorList>
    </citation>
    <scope>NUCLEOTIDE SEQUENCE</scope>
    <source>
        <strain evidence="2">FNV1</strain>
    </source>
</reference>
<evidence type="ECO:0000313" key="2">
    <source>
        <dbReference type="EMBL" id="AYV79257.1"/>
    </source>
</evidence>
<sequence>MNIVIDSVKTLMKFTITKFANNTINTVSTVTDSITTLTQSTADKIADSCITVILPFVLPIIVIPLLLLISRCRKQNIIQLTETICRFAVAANCVYLTWWIVNPDGLGSLVSQYNFNDTYLRDIPSLGWLVDYMMCYVMAVIYLAYNCWSGQLKYTLMGPDMALVMRTRVVDKMPYVVYMLFIAFELVVWTPLVVKWDLTHCFLENFINYTGGMIYITNGVLIIYMLQLAMTWNSMIIHKNMTKYEILYDIFLVMIMIVAFLNAVIAMSLYYMLSKYRYNKTGKYGAMSIKIE</sequence>
<feature type="transmembrane region" description="Helical" evidence="1">
    <location>
        <begin position="126"/>
        <end position="145"/>
    </location>
</feature>
<accession>A0A3G4ZWH3</accession>
<evidence type="ECO:0000256" key="1">
    <source>
        <dbReference type="SAM" id="Phobius"/>
    </source>
</evidence>
<name>A0A3G4ZWH3_9VIRU</name>
<proteinExistence type="predicted"/>
<feature type="transmembrane region" description="Helical" evidence="1">
    <location>
        <begin position="246"/>
        <end position="273"/>
    </location>
</feature>
<keyword evidence="1" id="KW-0812">Transmembrane</keyword>
<feature type="transmembrane region" description="Helical" evidence="1">
    <location>
        <begin position="206"/>
        <end position="226"/>
    </location>
</feature>
<keyword evidence="1" id="KW-1133">Transmembrane helix</keyword>
<gene>
    <name evidence="2" type="ORF">Faunusvirus7_5</name>
</gene>
<feature type="transmembrane region" description="Helical" evidence="1">
    <location>
        <begin position="80"/>
        <end position="101"/>
    </location>
</feature>
<keyword evidence="1" id="KW-0472">Membrane</keyword>
<feature type="transmembrane region" description="Helical" evidence="1">
    <location>
        <begin position="45"/>
        <end position="68"/>
    </location>
</feature>
<protein>
    <submittedName>
        <fullName evidence="2">Uncharacterized protein</fullName>
    </submittedName>
</protein>
<feature type="transmembrane region" description="Helical" evidence="1">
    <location>
        <begin position="175"/>
        <end position="194"/>
    </location>
</feature>
<dbReference type="EMBL" id="MK072138">
    <property type="protein sequence ID" value="AYV79257.1"/>
    <property type="molecule type" value="Genomic_DNA"/>
</dbReference>
<organism evidence="2">
    <name type="scientific">Faunusvirus sp</name>
    <dbReference type="NCBI Taxonomy" id="2487766"/>
    <lineage>
        <taxon>Viruses</taxon>
        <taxon>Varidnaviria</taxon>
        <taxon>Bamfordvirae</taxon>
        <taxon>Nucleocytoviricota</taxon>
        <taxon>Megaviricetes</taxon>
        <taxon>Imitervirales</taxon>
        <taxon>Mimiviridae</taxon>
    </lineage>
</organism>